<accession>A0ABP8JQU3</accession>
<comment type="cofactor">
    <cofactor evidence="1">
        <name>FAD</name>
        <dbReference type="ChEBI" id="CHEBI:57692"/>
    </cofactor>
</comment>
<feature type="transmembrane region" description="Helical" evidence="7">
    <location>
        <begin position="12"/>
        <end position="31"/>
    </location>
</feature>
<dbReference type="Gene3D" id="3.50.50.60">
    <property type="entry name" value="FAD/NAD(P)-binding domain"/>
    <property type="match status" value="3"/>
</dbReference>
<dbReference type="InterPro" id="IPR020946">
    <property type="entry name" value="Flavin_mOase-like"/>
</dbReference>
<protein>
    <submittedName>
        <fullName evidence="8">NAD(P)/FAD-dependent oxidoreductase</fullName>
    </submittedName>
</protein>
<keyword evidence="3" id="KW-0285">Flavoprotein</keyword>
<keyword evidence="9" id="KW-1185">Reference proteome</keyword>
<dbReference type="SUPFAM" id="SSF51905">
    <property type="entry name" value="FAD/NAD(P)-binding domain"/>
    <property type="match status" value="1"/>
</dbReference>
<evidence type="ECO:0000313" key="8">
    <source>
        <dbReference type="EMBL" id="GAA4394801.1"/>
    </source>
</evidence>
<keyword evidence="6" id="KW-0503">Monooxygenase</keyword>
<keyword evidence="7" id="KW-1133">Transmembrane helix</keyword>
<comment type="similarity">
    <text evidence="2">Belongs to the FAD-binding monooxygenase family.</text>
</comment>
<sequence length="492" mass="55521">MRTTQFPHDETVLDVLIVGAGISGIGMAYWLRKKCPGKQFAILEARQTLGGTWSLFRYPGIRSDSDMFTFGYRFKPWQNPQSLSDGSSILSYLKETADENGLDKHIRFGHKLLAANWSAATRTWTLRVQHPGGVEELQCRFLCMCSGYYNYDEAYRPHFAGEETFKGQLVIPQFWPEDLDYRGKRVVVVGSGATAVTLVPTLAEQGAGHVTMLQRSPTYIMTMPNRNALFVNLKKVLPERWAYRFTRWMNLSLSMIMFALSRQFPRQTKKLIMKGAARQLPPGFPVEQHFSPSYNPWDQRLCVVPDGDLFTSISSGKASVVTDEISHFTESGIRLKSGDELPADIIVLATGLQLRLMGGVSISVNGKPVQTKDVMIYKGMMVSDVPNLVYAFGYTNASWTLKVDLTANYTCKLLNYMDRHGYDVVIPAKQNVMSEEPFLNLNSGYIQRAGNVLPKQGAKRPWRVYQSYLVDMFATRFGRIADGVLQFQRKSA</sequence>
<dbReference type="EMBL" id="BAABHB010000001">
    <property type="protein sequence ID" value="GAA4394801.1"/>
    <property type="molecule type" value="Genomic_DNA"/>
</dbReference>
<proteinExistence type="inferred from homology"/>
<dbReference type="PANTHER" id="PTHR43872:SF1">
    <property type="entry name" value="MONOOXYGENASE, PUTATIVE (AFU_ORTHOLOGUE AFUA_8G02570)-RELATED"/>
    <property type="match status" value="1"/>
</dbReference>
<evidence type="ECO:0000256" key="2">
    <source>
        <dbReference type="ARBA" id="ARBA00010139"/>
    </source>
</evidence>
<comment type="caution">
    <text evidence="8">The sequence shown here is derived from an EMBL/GenBank/DDBJ whole genome shotgun (WGS) entry which is preliminary data.</text>
</comment>
<evidence type="ECO:0000256" key="7">
    <source>
        <dbReference type="SAM" id="Phobius"/>
    </source>
</evidence>
<name>A0ABP8JQU3_9BACT</name>
<evidence type="ECO:0000256" key="6">
    <source>
        <dbReference type="ARBA" id="ARBA00023033"/>
    </source>
</evidence>
<dbReference type="Pfam" id="PF00743">
    <property type="entry name" value="FMO-like"/>
    <property type="match status" value="1"/>
</dbReference>
<evidence type="ECO:0000313" key="9">
    <source>
        <dbReference type="Proteomes" id="UP001500936"/>
    </source>
</evidence>
<evidence type="ECO:0000256" key="3">
    <source>
        <dbReference type="ARBA" id="ARBA00022630"/>
    </source>
</evidence>
<dbReference type="Proteomes" id="UP001500936">
    <property type="component" value="Unassembled WGS sequence"/>
</dbReference>
<dbReference type="Pfam" id="PF13450">
    <property type="entry name" value="NAD_binding_8"/>
    <property type="match status" value="1"/>
</dbReference>
<gene>
    <name evidence="8" type="ORF">GCM10023187_01010</name>
</gene>
<evidence type="ECO:0000256" key="4">
    <source>
        <dbReference type="ARBA" id="ARBA00022827"/>
    </source>
</evidence>
<evidence type="ECO:0000256" key="1">
    <source>
        <dbReference type="ARBA" id="ARBA00001974"/>
    </source>
</evidence>
<keyword evidence="7" id="KW-0812">Transmembrane</keyword>
<keyword evidence="7" id="KW-0472">Membrane</keyword>
<dbReference type="InterPro" id="IPR051820">
    <property type="entry name" value="FAD-binding_MO"/>
</dbReference>
<evidence type="ECO:0000256" key="5">
    <source>
        <dbReference type="ARBA" id="ARBA00023002"/>
    </source>
</evidence>
<reference evidence="9" key="1">
    <citation type="journal article" date="2019" name="Int. J. Syst. Evol. Microbiol.">
        <title>The Global Catalogue of Microorganisms (GCM) 10K type strain sequencing project: providing services to taxonomists for standard genome sequencing and annotation.</title>
        <authorList>
            <consortium name="The Broad Institute Genomics Platform"/>
            <consortium name="The Broad Institute Genome Sequencing Center for Infectious Disease"/>
            <person name="Wu L."/>
            <person name="Ma J."/>
        </authorList>
    </citation>
    <scope>NUCLEOTIDE SEQUENCE [LARGE SCALE GENOMIC DNA]</scope>
    <source>
        <strain evidence="9">JCM 17925</strain>
    </source>
</reference>
<organism evidence="8 9">
    <name type="scientific">Nibrella viscosa</name>
    <dbReference type="NCBI Taxonomy" id="1084524"/>
    <lineage>
        <taxon>Bacteria</taxon>
        <taxon>Pseudomonadati</taxon>
        <taxon>Bacteroidota</taxon>
        <taxon>Cytophagia</taxon>
        <taxon>Cytophagales</taxon>
        <taxon>Spirosomataceae</taxon>
        <taxon>Nibrella</taxon>
    </lineage>
</organism>
<dbReference type="InterPro" id="IPR036188">
    <property type="entry name" value="FAD/NAD-bd_sf"/>
</dbReference>
<keyword evidence="5" id="KW-0560">Oxidoreductase</keyword>
<dbReference type="RefSeq" id="WP_345262831.1">
    <property type="nucleotide sequence ID" value="NZ_BAABHB010000001.1"/>
</dbReference>
<keyword evidence="4" id="KW-0274">FAD</keyword>
<dbReference type="PANTHER" id="PTHR43872">
    <property type="entry name" value="MONOOXYGENASE, PUTATIVE (AFU_ORTHOLOGUE AFUA_8G02570)-RELATED"/>
    <property type="match status" value="1"/>
</dbReference>